<accession>A0A919CKL0</accession>
<comment type="caution">
    <text evidence="1">The sequence shown here is derived from an EMBL/GenBank/DDBJ whole genome shotgun (WGS) entry which is preliminary data.</text>
</comment>
<evidence type="ECO:0000313" key="1">
    <source>
        <dbReference type="EMBL" id="GHD34398.1"/>
    </source>
</evidence>
<organism evidence="1 2">
    <name type="scientific">Nocardiopsis kunsanensis</name>
    <dbReference type="NCBI Taxonomy" id="141693"/>
    <lineage>
        <taxon>Bacteria</taxon>
        <taxon>Bacillati</taxon>
        <taxon>Actinomycetota</taxon>
        <taxon>Actinomycetes</taxon>
        <taxon>Streptosporangiales</taxon>
        <taxon>Nocardiopsidaceae</taxon>
        <taxon>Nocardiopsis</taxon>
    </lineage>
</organism>
<dbReference type="AlphaFoldDB" id="A0A919CKL0"/>
<reference evidence="1 2" key="1">
    <citation type="journal article" date="2014" name="Int. J. Syst. Evol. Microbiol.">
        <title>Complete genome sequence of Corynebacterium casei LMG S-19264T (=DSM 44701T), isolated from a smear-ripened cheese.</title>
        <authorList>
            <consortium name="US DOE Joint Genome Institute (JGI-PGF)"/>
            <person name="Walter F."/>
            <person name="Albersmeier A."/>
            <person name="Kalinowski J."/>
            <person name="Ruckert C."/>
        </authorList>
    </citation>
    <scope>NUCLEOTIDE SEQUENCE [LARGE SCALE GENOMIC DNA]</scope>
    <source>
        <strain evidence="1 2">KCTC 19473</strain>
    </source>
</reference>
<dbReference type="RefSeq" id="WP_194956935.1">
    <property type="nucleotide sequence ID" value="NZ_BMXL01000030.1"/>
</dbReference>
<evidence type="ECO:0000313" key="2">
    <source>
        <dbReference type="Proteomes" id="UP000654947"/>
    </source>
</evidence>
<name>A0A919CKL0_9ACTN</name>
<protein>
    <submittedName>
        <fullName evidence="1">Uncharacterized protein</fullName>
    </submittedName>
</protein>
<dbReference type="EMBL" id="BMXL01000030">
    <property type="protein sequence ID" value="GHD34398.1"/>
    <property type="molecule type" value="Genomic_DNA"/>
</dbReference>
<sequence>MLTPDPERPAVVEVLQDRRVVWFNFTALDDAITAVLDDPFLAPSERDQFLLR</sequence>
<proteinExistence type="predicted"/>
<gene>
    <name evidence="1" type="ORF">GCM10007147_39940</name>
</gene>
<dbReference type="Proteomes" id="UP000654947">
    <property type="component" value="Unassembled WGS sequence"/>
</dbReference>
<keyword evidence="2" id="KW-1185">Reference proteome</keyword>